<protein>
    <submittedName>
        <fullName evidence="2">Uncharacterized protein</fullName>
    </submittedName>
</protein>
<comment type="caution">
    <text evidence="2">The sequence shown here is derived from an EMBL/GenBank/DDBJ whole genome shotgun (WGS) entry which is preliminary data.</text>
</comment>
<accession>A0A7Y9NML4</accession>
<keyword evidence="1" id="KW-1133">Transmembrane helix</keyword>
<keyword evidence="1" id="KW-0812">Transmembrane</keyword>
<name>A0A7Y9NML4_9BACT</name>
<dbReference type="Proteomes" id="UP000534186">
    <property type="component" value="Unassembled WGS sequence"/>
</dbReference>
<dbReference type="EMBL" id="JACCCV010000001">
    <property type="protein sequence ID" value="NYF51560.1"/>
    <property type="molecule type" value="Genomic_DNA"/>
</dbReference>
<keyword evidence="1" id="KW-0472">Membrane</keyword>
<feature type="transmembrane region" description="Helical" evidence="1">
    <location>
        <begin position="16"/>
        <end position="36"/>
    </location>
</feature>
<dbReference type="AlphaFoldDB" id="A0A7Y9NML4"/>
<organism evidence="2 3">
    <name type="scientific">Tunturiibacter lichenicola</name>
    <dbReference type="NCBI Taxonomy" id="2051959"/>
    <lineage>
        <taxon>Bacteria</taxon>
        <taxon>Pseudomonadati</taxon>
        <taxon>Acidobacteriota</taxon>
        <taxon>Terriglobia</taxon>
        <taxon>Terriglobales</taxon>
        <taxon>Acidobacteriaceae</taxon>
        <taxon>Tunturiibacter</taxon>
    </lineage>
</organism>
<evidence type="ECO:0000256" key="1">
    <source>
        <dbReference type="SAM" id="Phobius"/>
    </source>
</evidence>
<gene>
    <name evidence="2" type="ORF">HDF12_001925</name>
</gene>
<evidence type="ECO:0000313" key="3">
    <source>
        <dbReference type="Proteomes" id="UP000534186"/>
    </source>
</evidence>
<proteinExistence type="predicted"/>
<reference evidence="2 3" key="1">
    <citation type="submission" date="2020-07" db="EMBL/GenBank/DDBJ databases">
        <title>Genomic Encyclopedia of Type Strains, Phase IV (KMG-V): Genome sequencing to study the core and pangenomes of soil and plant-associated prokaryotes.</title>
        <authorList>
            <person name="Whitman W."/>
        </authorList>
    </citation>
    <scope>NUCLEOTIDE SEQUENCE [LARGE SCALE GENOMIC DNA]</scope>
    <source>
        <strain evidence="2 3">M8UP30</strain>
    </source>
</reference>
<sequence>MCVRQVLLANQEKKDVYPFSFMVLIFLAAVIVSSIAKQHTNSNAAWGTGACTIALIVAAKARWDLNGRWWFGLLYVWERRYNYHSYSSCRGLRLI</sequence>
<evidence type="ECO:0000313" key="2">
    <source>
        <dbReference type="EMBL" id="NYF51560.1"/>
    </source>
</evidence>